<keyword evidence="2" id="KW-0812">Transmembrane</keyword>
<name>A0A840UK60_9FIRM</name>
<dbReference type="SMART" id="SM00858">
    <property type="entry name" value="SAF"/>
    <property type="match status" value="1"/>
</dbReference>
<dbReference type="RefSeq" id="WP_183858901.1">
    <property type="nucleotide sequence ID" value="NZ_JACHFH010000001.1"/>
</dbReference>
<evidence type="ECO:0000313" key="4">
    <source>
        <dbReference type="EMBL" id="MBB5335088.1"/>
    </source>
</evidence>
<sequence length="311" mass="33777">MKLINKFKIIADKVNELSQKQLLIIAGLVSIIFAGFLYMYIYSINNNVQNTSKVSMVAVVTAKIDIPRDTIINNNMLTITNVPKNLLPANPVTDINEVVGKIVKVSVMAGDIITVPKLYSDNNLASFVGKIPNDCRAISISIDDVTGVAGFAKPGDYVDVIVVTNKPEMKSEIILQDVLLLGINKTSIAASNVKKATDKAEKQVDEANQKMSTATLAIKPYDALRLRTAASRGSLSLMLRPLEASNEFVADTQYSEYIAPENKITNNNPPPAPVNNAVPARNYDSVAQNISDNGKSITVIRGETKSKVEVR</sequence>
<dbReference type="Gene3D" id="3.90.1210.10">
    <property type="entry name" value="Antifreeze-like/N-acetylneuraminic acid synthase C-terminal domain"/>
    <property type="match status" value="1"/>
</dbReference>
<keyword evidence="5" id="KW-1185">Reference proteome</keyword>
<proteinExistence type="predicted"/>
<dbReference type="Pfam" id="PF08666">
    <property type="entry name" value="SAF"/>
    <property type="match status" value="1"/>
</dbReference>
<dbReference type="CDD" id="cd11614">
    <property type="entry name" value="SAF_CpaB_FlgA_like"/>
    <property type="match status" value="1"/>
</dbReference>
<comment type="caution">
    <text evidence="4">The sequence shown here is derived from an EMBL/GenBank/DDBJ whole genome shotgun (WGS) entry which is preliminary data.</text>
</comment>
<evidence type="ECO:0000259" key="3">
    <source>
        <dbReference type="SMART" id="SM00858"/>
    </source>
</evidence>
<dbReference type="Pfam" id="PF16976">
    <property type="entry name" value="RcpC"/>
    <property type="match status" value="1"/>
</dbReference>
<evidence type="ECO:0000256" key="1">
    <source>
        <dbReference type="SAM" id="Coils"/>
    </source>
</evidence>
<accession>A0A840UK60</accession>
<dbReference type="AlphaFoldDB" id="A0A840UK60"/>
<feature type="domain" description="SAF" evidence="3">
    <location>
        <begin position="57"/>
        <end position="119"/>
    </location>
</feature>
<dbReference type="InterPro" id="IPR013974">
    <property type="entry name" value="SAF"/>
</dbReference>
<dbReference type="Proteomes" id="UP000559117">
    <property type="component" value="Unassembled WGS sequence"/>
</dbReference>
<feature type="transmembrane region" description="Helical" evidence="2">
    <location>
        <begin position="21"/>
        <end position="41"/>
    </location>
</feature>
<protein>
    <submittedName>
        <fullName evidence="4">Pilus assembly protein CpaB</fullName>
    </submittedName>
</protein>
<feature type="coiled-coil region" evidence="1">
    <location>
        <begin position="190"/>
        <end position="217"/>
    </location>
</feature>
<dbReference type="InterPro" id="IPR031571">
    <property type="entry name" value="RcpC_dom"/>
</dbReference>
<evidence type="ECO:0000256" key="2">
    <source>
        <dbReference type="SAM" id="Phobius"/>
    </source>
</evidence>
<keyword evidence="2" id="KW-1133">Transmembrane helix</keyword>
<keyword evidence="1" id="KW-0175">Coiled coil</keyword>
<dbReference type="InterPro" id="IPR017592">
    <property type="entry name" value="Pilus_assmbl_Flp-typ_CpaB"/>
</dbReference>
<organism evidence="4 5">
    <name type="scientific">Pectinatus brassicae</name>
    <dbReference type="NCBI Taxonomy" id="862415"/>
    <lineage>
        <taxon>Bacteria</taxon>
        <taxon>Bacillati</taxon>
        <taxon>Bacillota</taxon>
        <taxon>Negativicutes</taxon>
        <taxon>Selenomonadales</taxon>
        <taxon>Selenomonadaceae</taxon>
        <taxon>Pectinatus</taxon>
    </lineage>
</organism>
<gene>
    <name evidence="4" type="ORF">HNR32_000188</name>
</gene>
<evidence type="ECO:0000313" key="5">
    <source>
        <dbReference type="Proteomes" id="UP000559117"/>
    </source>
</evidence>
<reference evidence="4 5" key="1">
    <citation type="submission" date="2020-08" db="EMBL/GenBank/DDBJ databases">
        <title>Genomic Encyclopedia of Type Strains, Phase IV (KMG-IV): sequencing the most valuable type-strain genomes for metagenomic binning, comparative biology and taxonomic classification.</title>
        <authorList>
            <person name="Goeker M."/>
        </authorList>
    </citation>
    <scope>NUCLEOTIDE SEQUENCE [LARGE SCALE GENOMIC DNA]</scope>
    <source>
        <strain evidence="4 5">DSM 24661</strain>
    </source>
</reference>
<keyword evidence="2" id="KW-0472">Membrane</keyword>
<dbReference type="NCBIfam" id="TIGR03177">
    <property type="entry name" value="pilus_cpaB"/>
    <property type="match status" value="1"/>
</dbReference>
<dbReference type="EMBL" id="JACHFH010000001">
    <property type="protein sequence ID" value="MBB5335088.1"/>
    <property type="molecule type" value="Genomic_DNA"/>
</dbReference>